<dbReference type="AlphaFoldDB" id="A0A2Z6ZRU3"/>
<accession>A0A2Z6ZRU3</accession>
<proteinExistence type="predicted"/>
<dbReference type="EMBL" id="KV185235">
    <property type="protein sequence ID" value="KZT75836.1"/>
    <property type="molecule type" value="Genomic_DNA"/>
</dbReference>
<dbReference type="Proteomes" id="UP000250235">
    <property type="component" value="Unassembled WGS sequence"/>
</dbReference>
<protein>
    <submittedName>
        <fullName evidence="1">Uncharacterized protein</fullName>
    </submittedName>
</protein>
<keyword evidence="2" id="KW-1185">Reference proteome</keyword>
<evidence type="ECO:0000313" key="2">
    <source>
        <dbReference type="Proteomes" id="UP000250235"/>
    </source>
</evidence>
<name>A0A2Z6ZRU3_9LAMI</name>
<reference evidence="1 2" key="1">
    <citation type="journal article" date="2015" name="Proc. Natl. Acad. Sci. U.S.A.">
        <title>The resurrection genome of Boea hygrometrica: A blueprint for survival of dehydration.</title>
        <authorList>
            <person name="Xiao L."/>
            <person name="Yang G."/>
            <person name="Zhang L."/>
            <person name="Yang X."/>
            <person name="Zhao S."/>
            <person name="Ji Z."/>
            <person name="Zhou Q."/>
            <person name="Hu M."/>
            <person name="Wang Y."/>
            <person name="Chen M."/>
            <person name="Xu Y."/>
            <person name="Jin H."/>
            <person name="Xiao X."/>
            <person name="Hu G."/>
            <person name="Bao F."/>
            <person name="Hu Y."/>
            <person name="Wan P."/>
            <person name="Li L."/>
            <person name="Deng X."/>
            <person name="Kuang T."/>
            <person name="Xiang C."/>
            <person name="Zhu J.K."/>
            <person name="Oliver M.J."/>
            <person name="He Y."/>
        </authorList>
    </citation>
    <scope>NUCLEOTIDE SEQUENCE [LARGE SCALE GENOMIC DNA]</scope>
    <source>
        <strain evidence="2">cv. XS01</strain>
    </source>
</reference>
<gene>
    <name evidence="1" type="ORF">F511_47139</name>
</gene>
<organism evidence="1 2">
    <name type="scientific">Dorcoceras hygrometricum</name>
    <dbReference type="NCBI Taxonomy" id="472368"/>
    <lineage>
        <taxon>Eukaryota</taxon>
        <taxon>Viridiplantae</taxon>
        <taxon>Streptophyta</taxon>
        <taxon>Embryophyta</taxon>
        <taxon>Tracheophyta</taxon>
        <taxon>Spermatophyta</taxon>
        <taxon>Magnoliopsida</taxon>
        <taxon>eudicotyledons</taxon>
        <taxon>Gunneridae</taxon>
        <taxon>Pentapetalae</taxon>
        <taxon>asterids</taxon>
        <taxon>lamiids</taxon>
        <taxon>Lamiales</taxon>
        <taxon>Gesneriaceae</taxon>
        <taxon>Didymocarpoideae</taxon>
        <taxon>Trichosporeae</taxon>
        <taxon>Loxocarpinae</taxon>
        <taxon>Dorcoceras</taxon>
    </lineage>
</organism>
<sequence length="64" mass="7652">MRDICIVRYSLDLETLSRHRTDIVPMTVCFHWIWYIMNLLDVLPNLNKVSAMDFVRQGRVVIDE</sequence>
<evidence type="ECO:0000313" key="1">
    <source>
        <dbReference type="EMBL" id="KZT75836.1"/>
    </source>
</evidence>